<gene>
    <name evidence="1" type="ORF">IHE70_45005</name>
</gene>
<evidence type="ECO:0000313" key="2">
    <source>
        <dbReference type="Proteomes" id="UP000661025"/>
    </source>
</evidence>
<dbReference type="AlphaFoldDB" id="A0A927LD36"/>
<organism evidence="1 2">
    <name type="scientific">Streptomyces caniscabiei</name>
    <dbReference type="NCBI Taxonomy" id="2746961"/>
    <lineage>
        <taxon>Bacteria</taxon>
        <taxon>Bacillati</taxon>
        <taxon>Actinomycetota</taxon>
        <taxon>Actinomycetes</taxon>
        <taxon>Kitasatosporales</taxon>
        <taxon>Streptomycetaceae</taxon>
        <taxon>Streptomyces</taxon>
    </lineage>
</organism>
<accession>A0A927LD36</accession>
<sequence>MTSHVEEQIQARIAAVAAKKQQQREERAEFARQRAAGLKSRKHSKLRRVFCGSCAKLQRKGSYLRCPLGCGTALCRSRPGCGNSHLRQCPNRCSQGNSSEAS</sequence>
<dbReference type="EMBL" id="JACYXT010000045">
    <property type="protein sequence ID" value="MBD9730192.1"/>
    <property type="molecule type" value="Genomic_DNA"/>
</dbReference>
<dbReference type="Proteomes" id="UP000661025">
    <property type="component" value="Unassembled WGS sequence"/>
</dbReference>
<protein>
    <submittedName>
        <fullName evidence="1">Uncharacterized protein</fullName>
    </submittedName>
</protein>
<proteinExistence type="predicted"/>
<reference evidence="1" key="1">
    <citation type="submission" date="2020-09" db="EMBL/GenBank/DDBJ databases">
        <title>Streptomyces canutascabiei sp. nov., which causes potato common scab and is distributed across the world.</title>
        <authorList>
            <person name="Nguyen H.P."/>
            <person name="Weisberg A.J."/>
            <person name="Chang J.H."/>
            <person name="Clarke C.R."/>
        </authorList>
    </citation>
    <scope>NUCLEOTIDE SEQUENCE</scope>
    <source>
        <strain evidence="1">ID-01-6.2a</strain>
    </source>
</reference>
<evidence type="ECO:0000313" key="1">
    <source>
        <dbReference type="EMBL" id="MBD9730192.1"/>
    </source>
</evidence>
<dbReference type="GeneID" id="79932961"/>
<comment type="caution">
    <text evidence="1">The sequence shown here is derived from an EMBL/GenBank/DDBJ whole genome shotgun (WGS) entry which is preliminary data.</text>
</comment>
<name>A0A927LD36_9ACTN</name>
<dbReference type="RefSeq" id="WP_192366166.1">
    <property type="nucleotide sequence ID" value="NZ_CP119182.1"/>
</dbReference>